<feature type="domain" description="Histidine kinase" evidence="18">
    <location>
        <begin position="376"/>
        <end position="589"/>
    </location>
</feature>
<keyword evidence="20" id="KW-1185">Reference proteome</keyword>
<evidence type="ECO:0000256" key="8">
    <source>
        <dbReference type="ARBA" id="ARBA00022692"/>
    </source>
</evidence>
<comment type="caution">
    <text evidence="19">The sequence shown here is derived from an EMBL/GenBank/DDBJ whole genome shotgun (WGS) entry which is preliminary data.</text>
</comment>
<dbReference type="CDD" id="cd00082">
    <property type="entry name" value="HisKA"/>
    <property type="match status" value="1"/>
</dbReference>
<dbReference type="PANTHER" id="PTHR43065">
    <property type="entry name" value="SENSOR HISTIDINE KINASE"/>
    <property type="match status" value="1"/>
</dbReference>
<dbReference type="EMBL" id="JBFRUW010000062">
    <property type="protein sequence ID" value="MFA0570014.1"/>
    <property type="molecule type" value="Genomic_DNA"/>
</dbReference>
<comment type="subcellular location">
    <subcellularLocation>
        <location evidence="2">Cell inner membrane</location>
    </subcellularLocation>
    <subcellularLocation>
        <location evidence="3">Cell membrane</location>
        <topology evidence="3">Multi-pass membrane protein</topology>
    </subcellularLocation>
</comment>
<dbReference type="SUPFAM" id="SSF55874">
    <property type="entry name" value="ATPase domain of HSP90 chaperone/DNA topoisomerase II/histidine kinase"/>
    <property type="match status" value="1"/>
</dbReference>
<dbReference type="Proteomes" id="UP001570417">
    <property type="component" value="Unassembled WGS sequence"/>
</dbReference>
<evidence type="ECO:0000313" key="19">
    <source>
        <dbReference type="EMBL" id="MFA0570014.1"/>
    </source>
</evidence>
<protein>
    <recommendedName>
        <fullName evidence="4">histidine kinase</fullName>
        <ecNumber evidence="4">2.7.13.3</ecNumber>
    </recommendedName>
</protein>
<dbReference type="InterPro" id="IPR003594">
    <property type="entry name" value="HATPase_dom"/>
</dbReference>
<dbReference type="GO" id="GO:0005524">
    <property type="term" value="F:ATP binding"/>
    <property type="evidence" value="ECO:0007669"/>
    <property type="project" value="UniProtKB-KW"/>
</dbReference>
<dbReference type="EC" id="2.7.13.3" evidence="4"/>
<evidence type="ECO:0000256" key="7">
    <source>
        <dbReference type="ARBA" id="ARBA00022679"/>
    </source>
</evidence>
<keyword evidence="9" id="KW-0547">Nucleotide-binding</keyword>
<evidence type="ECO:0000256" key="6">
    <source>
        <dbReference type="ARBA" id="ARBA00022553"/>
    </source>
</evidence>
<keyword evidence="11 19" id="KW-0067">ATP-binding</keyword>
<organism evidence="19 20">
    <name type="scientific">Vibrio gallaecicus</name>
    <dbReference type="NCBI Taxonomy" id="552386"/>
    <lineage>
        <taxon>Bacteria</taxon>
        <taxon>Pseudomonadati</taxon>
        <taxon>Pseudomonadota</taxon>
        <taxon>Gammaproteobacteria</taxon>
        <taxon>Vibrionales</taxon>
        <taxon>Vibrionaceae</taxon>
        <taxon>Vibrio</taxon>
    </lineage>
</organism>
<keyword evidence="10" id="KW-0418">Kinase</keyword>
<keyword evidence="5" id="KW-1003">Cell membrane</keyword>
<dbReference type="Gene3D" id="1.10.287.130">
    <property type="match status" value="1"/>
</dbReference>
<dbReference type="InterPro" id="IPR029151">
    <property type="entry name" value="Sensor-like_sf"/>
</dbReference>
<sequence>MQRFSGLLLIVYGLFCVLGGRWVWQFNHQQLLSEHQSQLNRFSAHITSQLDRFAHIPELLSKDKELVDALLAPENSAQIELTNRYLKHVNSVIHASDTYLIDKYGTTLASSNWQKERSFVSRNFAFRPYFKEAIIGDESQYFALGSTSGQRGYYYAYPVSYAAEIVGVVVVKMDLSSIEENWKGKQSYFVANDKDQVIFMSSNSKWLFKSLQPLEQPVLQRIKDSRQYLNTEIESLNLLGDLEKTASILTSKSTLAQGKFFVSSRQLEQPKLTIRVLTPTHLVWWDLVGYLVILSLVFAVLFLIFQLLEHRRQKLLQIEKVQEIARQKLEFQVLERTSELHAEVNQRAKTEQALRQTQDELIQAAKLAVLGQMSASISHELNNPLAAIRSYADNGRLFLDKGKFERVDDNLSRISGLTDRMAKISQQLKSFARKSSTNELNLVQFQPIVSSAKELMKPQLKTERVTLEETPLDTHVSLLANPIQLEQVLINLLTNAIQAMEKQSDKLIIISQEISIDKQLLIHIDDNGPGVEASKISTFFEPFHTTKKNGLGLGLSLSQQIVETMNGQLTACNSSLGGARFTISLPAVKPDDVDSSEMPNEKNSDSQKNN</sequence>
<feature type="region of interest" description="Disordered" evidence="16">
    <location>
        <begin position="589"/>
        <end position="610"/>
    </location>
</feature>
<evidence type="ECO:0000256" key="15">
    <source>
        <dbReference type="SAM" id="Coils"/>
    </source>
</evidence>
<keyword evidence="14 17" id="KW-0472">Membrane</keyword>
<dbReference type="Pfam" id="PF02518">
    <property type="entry name" value="HATPase_c"/>
    <property type="match status" value="1"/>
</dbReference>
<dbReference type="PRINTS" id="PR00344">
    <property type="entry name" value="BCTRLSENSOR"/>
</dbReference>
<feature type="compositionally biased region" description="Basic and acidic residues" evidence="16">
    <location>
        <begin position="599"/>
        <end position="610"/>
    </location>
</feature>
<dbReference type="SMART" id="SM00387">
    <property type="entry name" value="HATPase_c"/>
    <property type="match status" value="1"/>
</dbReference>
<evidence type="ECO:0000256" key="12">
    <source>
        <dbReference type="ARBA" id="ARBA00022989"/>
    </source>
</evidence>
<dbReference type="PROSITE" id="PS50109">
    <property type="entry name" value="HIS_KIN"/>
    <property type="match status" value="1"/>
</dbReference>
<dbReference type="InterPro" id="IPR017055">
    <property type="entry name" value="Sig_transdc_His_kinase_DctB"/>
</dbReference>
<proteinExistence type="predicted"/>
<keyword evidence="6" id="KW-0597">Phosphoprotein</keyword>
<dbReference type="InterPro" id="IPR033479">
    <property type="entry name" value="dCache_1"/>
</dbReference>
<feature type="transmembrane region" description="Helical" evidence="17">
    <location>
        <begin position="282"/>
        <end position="305"/>
    </location>
</feature>
<dbReference type="InterPro" id="IPR004358">
    <property type="entry name" value="Sig_transdc_His_kin-like_C"/>
</dbReference>
<dbReference type="Pfam" id="PF00512">
    <property type="entry name" value="HisKA"/>
    <property type="match status" value="1"/>
</dbReference>
<evidence type="ECO:0000256" key="1">
    <source>
        <dbReference type="ARBA" id="ARBA00000085"/>
    </source>
</evidence>
<dbReference type="Gene3D" id="3.30.450.20">
    <property type="entry name" value="PAS domain"/>
    <property type="match status" value="2"/>
</dbReference>
<evidence type="ECO:0000259" key="18">
    <source>
        <dbReference type="PROSITE" id="PS50109"/>
    </source>
</evidence>
<dbReference type="InterPro" id="IPR036097">
    <property type="entry name" value="HisK_dim/P_sf"/>
</dbReference>
<gene>
    <name evidence="19" type="ORF">AB4566_17200</name>
</gene>
<keyword evidence="13" id="KW-0902">Two-component regulatory system</keyword>
<evidence type="ECO:0000256" key="16">
    <source>
        <dbReference type="SAM" id="MobiDB-lite"/>
    </source>
</evidence>
<evidence type="ECO:0000256" key="13">
    <source>
        <dbReference type="ARBA" id="ARBA00023012"/>
    </source>
</evidence>
<evidence type="ECO:0000256" key="17">
    <source>
        <dbReference type="SAM" id="Phobius"/>
    </source>
</evidence>
<accession>A0ABV4NEZ5</accession>
<name>A0ABV4NEZ5_9VIBR</name>
<evidence type="ECO:0000256" key="2">
    <source>
        <dbReference type="ARBA" id="ARBA00004533"/>
    </source>
</evidence>
<dbReference type="PANTHER" id="PTHR43065:SF46">
    <property type="entry name" value="C4-DICARBOXYLATE TRANSPORT SENSOR PROTEIN DCTB"/>
    <property type="match status" value="1"/>
</dbReference>
<dbReference type="SMART" id="SM00388">
    <property type="entry name" value="HisKA"/>
    <property type="match status" value="1"/>
</dbReference>
<dbReference type="SUPFAM" id="SSF103190">
    <property type="entry name" value="Sensory domain-like"/>
    <property type="match status" value="1"/>
</dbReference>
<keyword evidence="12 17" id="KW-1133">Transmembrane helix</keyword>
<evidence type="ECO:0000256" key="14">
    <source>
        <dbReference type="ARBA" id="ARBA00023136"/>
    </source>
</evidence>
<evidence type="ECO:0000256" key="3">
    <source>
        <dbReference type="ARBA" id="ARBA00004651"/>
    </source>
</evidence>
<feature type="coiled-coil region" evidence="15">
    <location>
        <begin position="340"/>
        <end position="367"/>
    </location>
</feature>
<dbReference type="Gene3D" id="3.30.565.10">
    <property type="entry name" value="Histidine kinase-like ATPase, C-terminal domain"/>
    <property type="match status" value="1"/>
</dbReference>
<keyword evidence="8 17" id="KW-0812">Transmembrane</keyword>
<evidence type="ECO:0000256" key="4">
    <source>
        <dbReference type="ARBA" id="ARBA00012438"/>
    </source>
</evidence>
<dbReference type="InterPro" id="IPR036890">
    <property type="entry name" value="HATPase_C_sf"/>
</dbReference>
<evidence type="ECO:0000256" key="11">
    <source>
        <dbReference type="ARBA" id="ARBA00022840"/>
    </source>
</evidence>
<evidence type="ECO:0000313" key="20">
    <source>
        <dbReference type="Proteomes" id="UP001570417"/>
    </source>
</evidence>
<evidence type="ECO:0000256" key="5">
    <source>
        <dbReference type="ARBA" id="ARBA00022475"/>
    </source>
</evidence>
<dbReference type="SUPFAM" id="SSF47384">
    <property type="entry name" value="Homodimeric domain of signal transducing histidine kinase"/>
    <property type="match status" value="1"/>
</dbReference>
<evidence type="ECO:0000256" key="10">
    <source>
        <dbReference type="ARBA" id="ARBA00022777"/>
    </source>
</evidence>
<reference evidence="19 20" key="1">
    <citation type="journal article" date="2024" name="ISME J.">
        <title>Tailless and filamentous prophages are predominant in marine Vibrio.</title>
        <authorList>
            <person name="Steensen K."/>
            <person name="Seneca J."/>
            <person name="Bartlau N."/>
            <person name="Yu X.A."/>
            <person name="Hussain F.A."/>
            <person name="Polz M.F."/>
        </authorList>
    </citation>
    <scope>NUCLEOTIDE SEQUENCE [LARGE SCALE GENOMIC DNA]</scope>
    <source>
        <strain evidence="19 20">10N.222.51.A1</strain>
    </source>
</reference>
<dbReference type="PIRSF" id="PIRSF036431">
    <property type="entry name" value="STHK_DctB"/>
    <property type="match status" value="1"/>
</dbReference>
<dbReference type="InterPro" id="IPR005467">
    <property type="entry name" value="His_kinase_dom"/>
</dbReference>
<evidence type="ECO:0000256" key="9">
    <source>
        <dbReference type="ARBA" id="ARBA00022741"/>
    </source>
</evidence>
<dbReference type="Pfam" id="PF02743">
    <property type="entry name" value="dCache_1"/>
    <property type="match status" value="1"/>
</dbReference>
<keyword evidence="7" id="KW-0808">Transferase</keyword>
<dbReference type="InterPro" id="IPR003661">
    <property type="entry name" value="HisK_dim/P_dom"/>
</dbReference>
<comment type="catalytic activity">
    <reaction evidence="1">
        <text>ATP + protein L-histidine = ADP + protein N-phospho-L-histidine.</text>
        <dbReference type="EC" id="2.7.13.3"/>
    </reaction>
</comment>
<keyword evidence="15" id="KW-0175">Coiled coil</keyword>